<keyword evidence="1" id="KW-0479">Metal-binding</keyword>
<dbReference type="AlphaFoldDB" id="A0A9P9XH71"/>
<feature type="compositionally biased region" description="Low complexity" evidence="7">
    <location>
        <begin position="148"/>
        <end position="160"/>
    </location>
</feature>
<dbReference type="InterPro" id="IPR036864">
    <property type="entry name" value="Zn2-C6_fun-type_DNA-bd_sf"/>
</dbReference>
<dbReference type="Proteomes" id="UP001056436">
    <property type="component" value="Unassembled WGS sequence"/>
</dbReference>
<dbReference type="InterPro" id="IPR052360">
    <property type="entry name" value="Transcr_Regulatory_Proteins"/>
</dbReference>
<dbReference type="InterPro" id="IPR001138">
    <property type="entry name" value="Zn2Cys6_DnaBD"/>
</dbReference>
<evidence type="ECO:0000256" key="7">
    <source>
        <dbReference type="SAM" id="MobiDB-lite"/>
    </source>
</evidence>
<reference evidence="9" key="1">
    <citation type="submission" date="2019-01" db="EMBL/GenBank/DDBJ databases">
        <title>Colletotrichum abscissum LGMF1257.</title>
        <authorList>
            <person name="Baroncelli R."/>
        </authorList>
    </citation>
    <scope>NUCLEOTIDE SEQUENCE</scope>
    <source>
        <strain evidence="9">Ca142</strain>
    </source>
</reference>
<dbReference type="GO" id="GO:0000981">
    <property type="term" value="F:DNA-binding transcription factor activity, RNA polymerase II-specific"/>
    <property type="evidence" value="ECO:0007669"/>
    <property type="project" value="InterPro"/>
</dbReference>
<name>A0A9P9XH71_9PEZI</name>
<keyword evidence="3" id="KW-0805">Transcription regulation</keyword>
<organism evidence="9 10">
    <name type="scientific">Colletotrichum abscissum</name>
    <dbReference type="NCBI Taxonomy" id="1671311"/>
    <lineage>
        <taxon>Eukaryota</taxon>
        <taxon>Fungi</taxon>
        <taxon>Dikarya</taxon>
        <taxon>Ascomycota</taxon>
        <taxon>Pezizomycotina</taxon>
        <taxon>Sordariomycetes</taxon>
        <taxon>Hypocreomycetidae</taxon>
        <taxon>Glomerellales</taxon>
        <taxon>Glomerellaceae</taxon>
        <taxon>Colletotrichum</taxon>
        <taxon>Colletotrichum acutatum species complex</taxon>
    </lineage>
</organism>
<keyword evidence="4" id="KW-0238">DNA-binding</keyword>
<keyword evidence="6" id="KW-0539">Nucleus</keyword>
<dbReference type="PANTHER" id="PTHR36206">
    <property type="entry name" value="ASPERCRYPTIN BIOSYNTHESIS CLUSTER-SPECIFIC TRANSCRIPTION REGULATOR ATNN-RELATED"/>
    <property type="match status" value="1"/>
</dbReference>
<keyword evidence="10" id="KW-1185">Reference proteome</keyword>
<comment type="caution">
    <text evidence="9">The sequence shown here is derived from an EMBL/GenBank/DDBJ whole genome shotgun (WGS) entry which is preliminary data.</text>
</comment>
<dbReference type="Pfam" id="PF00172">
    <property type="entry name" value="Zn_clus"/>
    <property type="match status" value="1"/>
</dbReference>
<dbReference type="EMBL" id="SDAQ01000031">
    <property type="protein sequence ID" value="KAI3553318.1"/>
    <property type="molecule type" value="Genomic_DNA"/>
</dbReference>
<evidence type="ECO:0000256" key="1">
    <source>
        <dbReference type="ARBA" id="ARBA00022723"/>
    </source>
</evidence>
<dbReference type="CDD" id="cd00067">
    <property type="entry name" value="GAL4"/>
    <property type="match status" value="1"/>
</dbReference>
<sequence>MTSSACTYGGTQINFLMPRTPGVAWTEPAGHPTAPKYDPTPIPTCMAANTQIWNGGNNDRPQILTFALQKRPRATRASANKVRTGCITSNQNIITGKRRHVKCDEVKPSCQRCVKWQGFCEGYDSPNSSSASPPSSDDADNTNKAAPSSSTTSSSSSSSSVARVSKKKPLVANARPRSQSQLIDISLPLEPTENLFVNVFERQYFDYWLSRRYRLGGGFFDEQLWAETIPQMSHQHASVRYAAMAVGGIGKALHHSLKPTTPAQLGAIGPHYGLALSYYGRAIREVHKAVAAPRDETNSSSSLRAAIVCCLLFVCFEVLHGDRKAAFALINSGQTMMDELLRRCEEDKSRDKSIIGAEAVETEALHVFQRLIQQSWSCGVLRRRERRPVKVEGDLVAEEKKDSYSSESWCCQGGPGRKSAIHKMPAIFSSLQEARRWWDVTQHYVTHSSDIVCRVTQLGLSEDFLSECNERIRRQLEESERLKTGAVSKSSSYSSSSAATGAEDTASRWQDFRDALARWATGFAPLWTAARKTKTSDERSYSQAAHLRAQYLTLSNCLESPLGCSYERVARLTPRFREVIQLSAGLLDYQKRSSLPGEIFTMDMGPTWPLFLAGTRCRVPELRNEAIRLLRENPRRDGLWDSRFFYALMMRNKMLEISNSREGTPEEQWWRLQHRSACVDEQGALIAKAMDKNPLTGTWDLGEDNVRRFLFD</sequence>
<keyword evidence="2" id="KW-0862">Zinc</keyword>
<dbReference type="Gene3D" id="4.10.240.10">
    <property type="entry name" value="Zn(2)-C6 fungal-type DNA-binding domain"/>
    <property type="match status" value="1"/>
</dbReference>
<evidence type="ECO:0000259" key="8">
    <source>
        <dbReference type="SMART" id="SM00066"/>
    </source>
</evidence>
<feature type="region of interest" description="Disordered" evidence="7">
    <location>
        <begin position="125"/>
        <end position="175"/>
    </location>
</feature>
<evidence type="ECO:0000256" key="3">
    <source>
        <dbReference type="ARBA" id="ARBA00023015"/>
    </source>
</evidence>
<evidence type="ECO:0000256" key="5">
    <source>
        <dbReference type="ARBA" id="ARBA00023163"/>
    </source>
</evidence>
<dbReference type="SMART" id="SM00066">
    <property type="entry name" value="GAL4"/>
    <property type="match status" value="1"/>
</dbReference>
<dbReference type="SUPFAM" id="SSF57701">
    <property type="entry name" value="Zn2/Cys6 DNA-binding domain"/>
    <property type="match status" value="1"/>
</dbReference>
<dbReference type="PANTHER" id="PTHR36206:SF12">
    <property type="entry name" value="ASPERCRYPTIN BIOSYNTHESIS CLUSTER-SPECIFIC TRANSCRIPTION REGULATOR ATNN-RELATED"/>
    <property type="match status" value="1"/>
</dbReference>
<gene>
    <name evidence="9" type="ORF">CABS02_06459</name>
</gene>
<accession>A0A9P9XH71</accession>
<keyword evidence="5" id="KW-0804">Transcription</keyword>
<dbReference type="GO" id="GO:0008270">
    <property type="term" value="F:zinc ion binding"/>
    <property type="evidence" value="ECO:0007669"/>
    <property type="project" value="InterPro"/>
</dbReference>
<dbReference type="InterPro" id="IPR021858">
    <property type="entry name" value="Fun_TF"/>
</dbReference>
<evidence type="ECO:0000256" key="6">
    <source>
        <dbReference type="ARBA" id="ARBA00023242"/>
    </source>
</evidence>
<feature type="domain" description="Zn(2)-C6 fungal-type" evidence="8">
    <location>
        <begin position="80"/>
        <end position="131"/>
    </location>
</feature>
<proteinExistence type="predicted"/>
<evidence type="ECO:0000313" key="10">
    <source>
        <dbReference type="Proteomes" id="UP001056436"/>
    </source>
</evidence>
<dbReference type="OrthoDB" id="3598904at2759"/>
<dbReference type="GO" id="GO:0003677">
    <property type="term" value="F:DNA binding"/>
    <property type="evidence" value="ECO:0007669"/>
    <property type="project" value="UniProtKB-KW"/>
</dbReference>
<evidence type="ECO:0000313" key="9">
    <source>
        <dbReference type="EMBL" id="KAI3553318.1"/>
    </source>
</evidence>
<evidence type="ECO:0000256" key="2">
    <source>
        <dbReference type="ARBA" id="ARBA00022833"/>
    </source>
</evidence>
<protein>
    <recommendedName>
        <fullName evidence="8">Zn(2)-C6 fungal-type domain-containing protein</fullName>
    </recommendedName>
</protein>
<feature type="compositionally biased region" description="Low complexity" evidence="7">
    <location>
        <begin position="125"/>
        <end position="136"/>
    </location>
</feature>
<evidence type="ECO:0000256" key="4">
    <source>
        <dbReference type="ARBA" id="ARBA00023125"/>
    </source>
</evidence>
<dbReference type="Pfam" id="PF11951">
    <property type="entry name" value="Fungal_trans_2"/>
    <property type="match status" value="1"/>
</dbReference>